<keyword evidence="3 5" id="KW-0808">Transferase</keyword>
<comment type="domain">
    <text evidence="5">The HXXXXD motif is essential for acyltransferase activity and may constitute the binding site for the phosphate moiety of the glycerol-3-phosphate.</text>
</comment>
<dbReference type="InterPro" id="IPR004552">
    <property type="entry name" value="AGP_acyltrans"/>
</dbReference>
<comment type="catalytic activity">
    <reaction evidence="5">
        <text>a 1-acyl-sn-glycero-3-phosphate + an acyl-CoA = a 1,2-diacyl-sn-glycero-3-phosphate + CoA</text>
        <dbReference type="Rhea" id="RHEA:19709"/>
        <dbReference type="ChEBI" id="CHEBI:57287"/>
        <dbReference type="ChEBI" id="CHEBI:57970"/>
        <dbReference type="ChEBI" id="CHEBI:58342"/>
        <dbReference type="ChEBI" id="CHEBI:58608"/>
        <dbReference type="EC" id="2.3.1.51"/>
    </reaction>
</comment>
<dbReference type="InterPro" id="IPR002123">
    <property type="entry name" value="Plipid/glycerol_acylTrfase"/>
</dbReference>
<accession>A0AAD8ESX4</accession>
<dbReference type="PANTHER" id="PTHR10434:SF11">
    <property type="entry name" value="1-ACYL-SN-GLYCEROL-3-PHOSPHATE ACYLTRANSFERASE"/>
    <property type="match status" value="1"/>
</dbReference>
<gene>
    <name evidence="8" type="ORF">L9F63_000942</name>
</gene>
<protein>
    <recommendedName>
        <fullName evidence="5">1-acyl-sn-glycerol-3-phosphate acyltransferase</fullName>
        <ecNumber evidence="5">2.3.1.51</ecNumber>
    </recommendedName>
</protein>
<dbReference type="CDD" id="cd07989">
    <property type="entry name" value="LPLAT_AGPAT-like"/>
    <property type="match status" value="1"/>
</dbReference>
<dbReference type="Pfam" id="PF01553">
    <property type="entry name" value="Acyltransferase"/>
    <property type="match status" value="1"/>
</dbReference>
<feature type="transmembrane region" description="Helical" evidence="6">
    <location>
        <begin position="33"/>
        <end position="52"/>
    </location>
</feature>
<dbReference type="PANTHER" id="PTHR10434">
    <property type="entry name" value="1-ACYL-SN-GLYCEROL-3-PHOSPHATE ACYLTRANSFERASE"/>
    <property type="match status" value="1"/>
</dbReference>
<comment type="pathway">
    <text evidence="1">Phospholipid metabolism; CDP-diacylglycerol biosynthesis; CDP-diacylglycerol from sn-glycerol 3-phosphate: step 2/3.</text>
</comment>
<dbReference type="GO" id="GO:0003841">
    <property type="term" value="F:1-acylglycerol-3-phosphate O-acyltransferase activity"/>
    <property type="evidence" value="ECO:0007669"/>
    <property type="project" value="UniProtKB-UniRule"/>
</dbReference>
<dbReference type="SUPFAM" id="SSF69593">
    <property type="entry name" value="Glycerol-3-phosphate (1)-acyltransferase"/>
    <property type="match status" value="1"/>
</dbReference>
<evidence type="ECO:0000256" key="1">
    <source>
        <dbReference type="ARBA" id="ARBA00004728"/>
    </source>
</evidence>
<evidence type="ECO:0000256" key="2">
    <source>
        <dbReference type="ARBA" id="ARBA00008655"/>
    </source>
</evidence>
<dbReference type="GO" id="GO:0006654">
    <property type="term" value="P:phosphatidic acid biosynthetic process"/>
    <property type="evidence" value="ECO:0007669"/>
    <property type="project" value="TreeGrafter"/>
</dbReference>
<comment type="similarity">
    <text evidence="2 5">Belongs to the 1-acyl-sn-glycerol-3-phosphate acyltransferase family.</text>
</comment>
<sequence>MSPSSLELVLVAFILILPFLYETSRAFRYYFKFFIYYGIVMTTAVVVIPIMMCRPKDVKNLLLASALCRHISSLVGLKWELRGQEYLEKEQACIIVANHQSSLDILGMFDIWPIMDKCTVVAKKELFYAWPFGLAAWLCGLIFIDRLNSDKARATINKATTIIKEKKIKMWVFPEGTRNNTGNILPFKKGAFHVAIAAQVPVLPVVFSSYYFLDNNKKEFESGNIIITTLPPITTEGLSKNDVEDLMNRTRAVMLEAFTVTSKDFMCRINTMRQGLTLPITVIEQKRTNLLQCSLLQNIDKLNKYKNLYNLNN</sequence>
<reference evidence="8" key="2">
    <citation type="submission" date="2023-05" db="EMBL/GenBank/DDBJ databases">
        <authorList>
            <person name="Fouks B."/>
        </authorList>
    </citation>
    <scope>NUCLEOTIDE SEQUENCE</scope>
    <source>
        <strain evidence="8">Stay&amp;Tobe</strain>
        <tissue evidence="8">Testes</tissue>
    </source>
</reference>
<evidence type="ECO:0000256" key="3">
    <source>
        <dbReference type="ARBA" id="ARBA00022679"/>
    </source>
</evidence>
<name>A0AAD8ESX4_DIPPU</name>
<keyword evidence="5" id="KW-0444">Lipid biosynthesis</keyword>
<evidence type="ECO:0000256" key="5">
    <source>
        <dbReference type="RuleBase" id="RU361267"/>
    </source>
</evidence>
<keyword evidence="5" id="KW-0443">Lipid metabolism</keyword>
<dbReference type="Proteomes" id="UP001233999">
    <property type="component" value="Unassembled WGS sequence"/>
</dbReference>
<feature type="transmembrane region" description="Helical" evidence="6">
    <location>
        <begin position="6"/>
        <end position="21"/>
    </location>
</feature>
<keyword evidence="6" id="KW-1133">Transmembrane helix</keyword>
<keyword evidence="9" id="KW-1185">Reference proteome</keyword>
<feature type="domain" description="Phospholipid/glycerol acyltransferase" evidence="7">
    <location>
        <begin position="93"/>
        <end position="210"/>
    </location>
</feature>
<dbReference type="GO" id="GO:0016020">
    <property type="term" value="C:membrane"/>
    <property type="evidence" value="ECO:0007669"/>
    <property type="project" value="InterPro"/>
</dbReference>
<feature type="non-terminal residue" evidence="8">
    <location>
        <position position="313"/>
    </location>
</feature>
<feature type="transmembrane region" description="Helical" evidence="6">
    <location>
        <begin position="126"/>
        <end position="144"/>
    </location>
</feature>
<keyword evidence="6" id="KW-0812">Transmembrane</keyword>
<dbReference type="NCBIfam" id="TIGR00530">
    <property type="entry name" value="AGP_acyltrn"/>
    <property type="match status" value="1"/>
</dbReference>
<evidence type="ECO:0000256" key="6">
    <source>
        <dbReference type="SAM" id="Phobius"/>
    </source>
</evidence>
<dbReference type="SMART" id="SM00563">
    <property type="entry name" value="PlsC"/>
    <property type="match status" value="1"/>
</dbReference>
<keyword evidence="5" id="KW-1208">Phospholipid metabolism</keyword>
<comment type="caution">
    <text evidence="8">The sequence shown here is derived from an EMBL/GenBank/DDBJ whole genome shotgun (WGS) entry which is preliminary data.</text>
</comment>
<proteinExistence type="inferred from homology"/>
<reference evidence="8" key="1">
    <citation type="journal article" date="2023" name="IScience">
        <title>Live-bearing cockroach genome reveals convergent evolutionary mechanisms linked to viviparity in insects and beyond.</title>
        <authorList>
            <person name="Fouks B."/>
            <person name="Harrison M.C."/>
            <person name="Mikhailova A.A."/>
            <person name="Marchal E."/>
            <person name="English S."/>
            <person name="Carruthers M."/>
            <person name="Jennings E.C."/>
            <person name="Chiamaka E.L."/>
            <person name="Frigard R.A."/>
            <person name="Pippel M."/>
            <person name="Attardo G.M."/>
            <person name="Benoit J.B."/>
            <person name="Bornberg-Bauer E."/>
            <person name="Tobe S.S."/>
        </authorList>
    </citation>
    <scope>NUCLEOTIDE SEQUENCE</scope>
    <source>
        <strain evidence="8">Stay&amp;Tobe</strain>
    </source>
</reference>
<evidence type="ECO:0000313" key="9">
    <source>
        <dbReference type="Proteomes" id="UP001233999"/>
    </source>
</evidence>
<organism evidence="8 9">
    <name type="scientific">Diploptera punctata</name>
    <name type="common">Pacific beetle cockroach</name>
    <dbReference type="NCBI Taxonomy" id="6984"/>
    <lineage>
        <taxon>Eukaryota</taxon>
        <taxon>Metazoa</taxon>
        <taxon>Ecdysozoa</taxon>
        <taxon>Arthropoda</taxon>
        <taxon>Hexapoda</taxon>
        <taxon>Insecta</taxon>
        <taxon>Pterygota</taxon>
        <taxon>Neoptera</taxon>
        <taxon>Polyneoptera</taxon>
        <taxon>Dictyoptera</taxon>
        <taxon>Blattodea</taxon>
        <taxon>Blaberoidea</taxon>
        <taxon>Blaberidae</taxon>
        <taxon>Diplopterinae</taxon>
        <taxon>Diploptera</taxon>
    </lineage>
</organism>
<dbReference type="AlphaFoldDB" id="A0AAD8ESX4"/>
<keyword evidence="5" id="KW-0594">Phospholipid biosynthesis</keyword>
<dbReference type="GO" id="GO:0005783">
    <property type="term" value="C:endoplasmic reticulum"/>
    <property type="evidence" value="ECO:0007669"/>
    <property type="project" value="TreeGrafter"/>
</dbReference>
<evidence type="ECO:0000259" key="7">
    <source>
        <dbReference type="SMART" id="SM00563"/>
    </source>
</evidence>
<dbReference type="EC" id="2.3.1.51" evidence="5"/>
<feature type="transmembrane region" description="Helical" evidence="6">
    <location>
        <begin position="191"/>
        <end position="213"/>
    </location>
</feature>
<dbReference type="EMBL" id="JASPKZ010000042">
    <property type="protein sequence ID" value="KAJ9600899.1"/>
    <property type="molecule type" value="Genomic_DNA"/>
</dbReference>
<evidence type="ECO:0000313" key="8">
    <source>
        <dbReference type="EMBL" id="KAJ9600899.1"/>
    </source>
</evidence>
<keyword evidence="4 5" id="KW-0012">Acyltransferase</keyword>
<evidence type="ECO:0000256" key="4">
    <source>
        <dbReference type="ARBA" id="ARBA00023315"/>
    </source>
</evidence>
<keyword evidence="6" id="KW-0472">Membrane</keyword>